<comment type="subcellular location">
    <subcellularLocation>
        <location evidence="1 9">Cell inner membrane</location>
        <topology evidence="1 9">Multi-pass membrane protein</topology>
    </subcellularLocation>
</comment>
<dbReference type="Pfam" id="PF04290">
    <property type="entry name" value="DctQ"/>
    <property type="match status" value="1"/>
</dbReference>
<accession>A0A4Y8RT09</accession>
<keyword evidence="12" id="KW-1185">Reference proteome</keyword>
<dbReference type="Proteomes" id="UP000298179">
    <property type="component" value="Unassembled WGS sequence"/>
</dbReference>
<feature type="transmembrane region" description="Helical" evidence="9">
    <location>
        <begin position="64"/>
        <end position="81"/>
    </location>
</feature>
<comment type="similarity">
    <text evidence="8 9">Belongs to the TRAP transporter small permease family.</text>
</comment>
<evidence type="ECO:0000256" key="6">
    <source>
        <dbReference type="ARBA" id="ARBA00022989"/>
    </source>
</evidence>
<sequence>MPIQSSPARDAAPAPPPPADDDISDIRLVDTPVIVVFWVLALVVFLQFFTRYVLNNSLGWTEEIARYLLIGVTFIGAVAAVRRESHIAVELLYTRLPRTARLALQLFVDVVSLAFYAALSWLCVHLAQRTFQKMTSIDVPKSLVYWIVAACFAAMALYQLMVLVRHLSRRTSRLIDPDAATSTGPNL</sequence>
<dbReference type="GO" id="GO:0005886">
    <property type="term" value="C:plasma membrane"/>
    <property type="evidence" value="ECO:0007669"/>
    <property type="project" value="UniProtKB-SubCell"/>
</dbReference>
<keyword evidence="3" id="KW-1003">Cell membrane</keyword>
<dbReference type="EMBL" id="SOZD01000001">
    <property type="protein sequence ID" value="TFF27450.1"/>
    <property type="molecule type" value="Genomic_DNA"/>
</dbReference>
<reference evidence="11 12" key="1">
    <citation type="submission" date="2019-03" db="EMBL/GenBank/DDBJ databases">
        <title>Jiella endophytica sp. nov., a novel endophytic bacterium isolated from root of Ficus microcarpa Linn. f.</title>
        <authorList>
            <person name="Tuo L."/>
        </authorList>
    </citation>
    <scope>NUCLEOTIDE SEQUENCE [LARGE SCALE GENOMIC DNA]</scope>
    <source>
        <strain evidence="11 12">CBS5Q-3</strain>
    </source>
</reference>
<dbReference type="InterPro" id="IPR055348">
    <property type="entry name" value="DctQ"/>
</dbReference>
<comment type="subunit">
    <text evidence="9">The complex comprises the extracytoplasmic solute receptor protein and the two transmembrane proteins.</text>
</comment>
<keyword evidence="6 9" id="KW-1133">Transmembrane helix</keyword>
<evidence type="ECO:0000256" key="1">
    <source>
        <dbReference type="ARBA" id="ARBA00004429"/>
    </source>
</evidence>
<feature type="transmembrane region" description="Helical" evidence="9">
    <location>
        <begin position="143"/>
        <end position="164"/>
    </location>
</feature>
<organism evidence="11 12">
    <name type="scientific">Jiella endophytica</name>
    <dbReference type="NCBI Taxonomy" id="2558362"/>
    <lineage>
        <taxon>Bacteria</taxon>
        <taxon>Pseudomonadati</taxon>
        <taxon>Pseudomonadota</taxon>
        <taxon>Alphaproteobacteria</taxon>
        <taxon>Hyphomicrobiales</taxon>
        <taxon>Aurantimonadaceae</taxon>
        <taxon>Jiella</taxon>
    </lineage>
</organism>
<dbReference type="PANTHER" id="PTHR35011:SF11">
    <property type="entry name" value="TRAP TRANSPORTER SMALL PERMEASE PROTEIN"/>
    <property type="match status" value="1"/>
</dbReference>
<name>A0A4Y8RT09_9HYPH</name>
<evidence type="ECO:0000256" key="9">
    <source>
        <dbReference type="RuleBase" id="RU369079"/>
    </source>
</evidence>
<proteinExistence type="inferred from homology"/>
<evidence type="ECO:0000313" key="11">
    <source>
        <dbReference type="EMBL" id="TFF27450.1"/>
    </source>
</evidence>
<comment type="function">
    <text evidence="9">Part of the tripartite ATP-independent periplasmic (TRAP) transport system.</text>
</comment>
<dbReference type="AlphaFoldDB" id="A0A4Y8RT09"/>
<evidence type="ECO:0000256" key="2">
    <source>
        <dbReference type="ARBA" id="ARBA00022448"/>
    </source>
</evidence>
<dbReference type="GO" id="GO:0022857">
    <property type="term" value="F:transmembrane transporter activity"/>
    <property type="evidence" value="ECO:0007669"/>
    <property type="project" value="UniProtKB-UniRule"/>
</dbReference>
<evidence type="ECO:0000256" key="7">
    <source>
        <dbReference type="ARBA" id="ARBA00023136"/>
    </source>
</evidence>
<dbReference type="PANTHER" id="PTHR35011">
    <property type="entry name" value="2,3-DIKETO-L-GULONATE TRAP TRANSPORTER SMALL PERMEASE PROTEIN YIAM"/>
    <property type="match status" value="1"/>
</dbReference>
<keyword evidence="2 9" id="KW-0813">Transport</keyword>
<evidence type="ECO:0000256" key="3">
    <source>
        <dbReference type="ARBA" id="ARBA00022475"/>
    </source>
</evidence>
<evidence type="ECO:0000256" key="4">
    <source>
        <dbReference type="ARBA" id="ARBA00022519"/>
    </source>
</evidence>
<evidence type="ECO:0000256" key="8">
    <source>
        <dbReference type="ARBA" id="ARBA00038436"/>
    </source>
</evidence>
<feature type="transmembrane region" description="Helical" evidence="9">
    <location>
        <begin position="33"/>
        <end position="52"/>
    </location>
</feature>
<feature type="domain" description="Tripartite ATP-independent periplasmic transporters DctQ component" evidence="10">
    <location>
        <begin position="40"/>
        <end position="168"/>
    </location>
</feature>
<evidence type="ECO:0000256" key="5">
    <source>
        <dbReference type="ARBA" id="ARBA00022692"/>
    </source>
</evidence>
<dbReference type="InterPro" id="IPR007387">
    <property type="entry name" value="TRAP_DctQ"/>
</dbReference>
<comment type="caution">
    <text evidence="11">The sequence shown here is derived from an EMBL/GenBank/DDBJ whole genome shotgun (WGS) entry which is preliminary data.</text>
</comment>
<evidence type="ECO:0000313" key="12">
    <source>
        <dbReference type="Proteomes" id="UP000298179"/>
    </source>
</evidence>
<protein>
    <recommendedName>
        <fullName evidence="9">TRAP transporter small permease protein</fullName>
    </recommendedName>
</protein>
<dbReference type="OrthoDB" id="7843639at2"/>
<feature type="transmembrane region" description="Helical" evidence="9">
    <location>
        <begin position="102"/>
        <end position="123"/>
    </location>
</feature>
<keyword evidence="5 9" id="KW-0812">Transmembrane</keyword>
<gene>
    <name evidence="11" type="ORF">E3C22_03050</name>
</gene>
<keyword evidence="7 9" id="KW-0472">Membrane</keyword>
<dbReference type="RefSeq" id="WP_134760072.1">
    <property type="nucleotide sequence ID" value="NZ_SOZD01000001.1"/>
</dbReference>
<dbReference type="GO" id="GO:0015740">
    <property type="term" value="P:C4-dicarboxylate transport"/>
    <property type="evidence" value="ECO:0007669"/>
    <property type="project" value="TreeGrafter"/>
</dbReference>
<evidence type="ECO:0000259" key="10">
    <source>
        <dbReference type="Pfam" id="PF04290"/>
    </source>
</evidence>
<keyword evidence="4 9" id="KW-0997">Cell inner membrane</keyword>